<name>A0AAN5CS06_9BILA</name>
<feature type="non-terminal residue" evidence="1">
    <location>
        <position position="1"/>
    </location>
</feature>
<comment type="caution">
    <text evidence="1">The sequence shown here is derived from an EMBL/GenBank/DDBJ whole genome shotgun (WGS) entry which is preliminary data.</text>
</comment>
<evidence type="ECO:0000313" key="1">
    <source>
        <dbReference type="EMBL" id="GMR49653.1"/>
    </source>
</evidence>
<reference evidence="2" key="1">
    <citation type="submission" date="2022-10" db="EMBL/GenBank/DDBJ databases">
        <title>Genome assembly of Pristionchus species.</title>
        <authorList>
            <person name="Yoshida K."/>
            <person name="Sommer R.J."/>
        </authorList>
    </citation>
    <scope>NUCLEOTIDE SEQUENCE [LARGE SCALE GENOMIC DNA]</scope>
    <source>
        <strain evidence="2">RS5460</strain>
    </source>
</reference>
<dbReference type="EMBL" id="BTRK01000004">
    <property type="protein sequence ID" value="GMR49653.1"/>
    <property type="molecule type" value="Genomic_DNA"/>
</dbReference>
<proteinExistence type="predicted"/>
<evidence type="ECO:0000313" key="2">
    <source>
        <dbReference type="Proteomes" id="UP001328107"/>
    </source>
</evidence>
<dbReference type="AlphaFoldDB" id="A0AAN5CS06"/>
<gene>
    <name evidence="1" type="ORF">PMAYCL1PPCAC_19848</name>
</gene>
<dbReference type="Proteomes" id="UP001328107">
    <property type="component" value="Unassembled WGS sequence"/>
</dbReference>
<protein>
    <submittedName>
        <fullName evidence="1">Uncharacterized protein</fullName>
    </submittedName>
</protein>
<keyword evidence="2" id="KW-1185">Reference proteome</keyword>
<accession>A0AAN5CS06</accession>
<sequence>ELPKNKADPPIRITLHAISLSAQLLIGSCELLLAIERIISSIDPDAYYKRPFSWKVNLLAKRCCIRRYEQLHGKATLNGRYQVKEAADLASSLQKVYTFSILLKVRLFIFK</sequence>
<feature type="non-terminal residue" evidence="1">
    <location>
        <position position="111"/>
    </location>
</feature>
<organism evidence="1 2">
    <name type="scientific">Pristionchus mayeri</name>
    <dbReference type="NCBI Taxonomy" id="1317129"/>
    <lineage>
        <taxon>Eukaryota</taxon>
        <taxon>Metazoa</taxon>
        <taxon>Ecdysozoa</taxon>
        <taxon>Nematoda</taxon>
        <taxon>Chromadorea</taxon>
        <taxon>Rhabditida</taxon>
        <taxon>Rhabditina</taxon>
        <taxon>Diplogasteromorpha</taxon>
        <taxon>Diplogasteroidea</taxon>
        <taxon>Neodiplogasteridae</taxon>
        <taxon>Pristionchus</taxon>
    </lineage>
</organism>